<proteinExistence type="predicted"/>
<gene>
    <name evidence="1" type="ORF">MEDL_38001</name>
</gene>
<dbReference type="AlphaFoldDB" id="A0A8S3T2J5"/>
<dbReference type="Proteomes" id="UP000683360">
    <property type="component" value="Unassembled WGS sequence"/>
</dbReference>
<comment type="caution">
    <text evidence="1">The sequence shown here is derived from an EMBL/GenBank/DDBJ whole genome shotgun (WGS) entry which is preliminary data.</text>
</comment>
<keyword evidence="2" id="KW-1185">Reference proteome</keyword>
<name>A0A8S3T2J5_MYTED</name>
<evidence type="ECO:0000313" key="2">
    <source>
        <dbReference type="Proteomes" id="UP000683360"/>
    </source>
</evidence>
<dbReference type="EMBL" id="CAJPWZ010001819">
    <property type="protein sequence ID" value="CAG2224809.1"/>
    <property type="molecule type" value="Genomic_DNA"/>
</dbReference>
<organism evidence="1 2">
    <name type="scientific">Mytilus edulis</name>
    <name type="common">Blue mussel</name>
    <dbReference type="NCBI Taxonomy" id="6550"/>
    <lineage>
        <taxon>Eukaryota</taxon>
        <taxon>Metazoa</taxon>
        <taxon>Spiralia</taxon>
        <taxon>Lophotrochozoa</taxon>
        <taxon>Mollusca</taxon>
        <taxon>Bivalvia</taxon>
        <taxon>Autobranchia</taxon>
        <taxon>Pteriomorphia</taxon>
        <taxon>Mytilida</taxon>
        <taxon>Mytiloidea</taxon>
        <taxon>Mytilidae</taxon>
        <taxon>Mytilinae</taxon>
        <taxon>Mytilus</taxon>
    </lineage>
</organism>
<reference evidence="1" key="1">
    <citation type="submission" date="2021-03" db="EMBL/GenBank/DDBJ databases">
        <authorList>
            <person name="Bekaert M."/>
        </authorList>
    </citation>
    <scope>NUCLEOTIDE SEQUENCE</scope>
</reference>
<protein>
    <submittedName>
        <fullName evidence="1">Uncharacterized protein</fullName>
    </submittedName>
</protein>
<evidence type="ECO:0000313" key="1">
    <source>
        <dbReference type="EMBL" id="CAG2224809.1"/>
    </source>
</evidence>
<sequence length="234" mass="27216">MLLCKVLETPEATQEHKQWKHTPHKVLKPLREQLPRTQTVETYFSVLEPPGAATKENTNSETYSSVSIETPEEQLREHKQLGNILLCKVLKPLKTREHKQWGNILLSKVLKPMREQLLRAQTVGNISPLWRVETPEEQLHENTNSGNILLCKVLKPMRSSYTRTQTVETYIRYWKPLRSSYREHKQWGNILLCSVDLRQLTTTQTVEKHTPLSVETPGQLQENTNSGNILLMRY</sequence>
<accession>A0A8S3T2J5</accession>